<evidence type="ECO:0000256" key="11">
    <source>
        <dbReference type="ARBA" id="ARBA00022842"/>
    </source>
</evidence>
<keyword evidence="3" id="KW-0645">Protease</keyword>
<name>A0A9P0QAV6_ACAOB</name>
<dbReference type="EMBL" id="CAKOFQ010008843">
    <property type="protein sequence ID" value="CAH2016210.1"/>
    <property type="molecule type" value="Genomic_DNA"/>
</dbReference>
<gene>
    <name evidence="20" type="ORF">ACAOBT_LOCUS35221</name>
</gene>
<dbReference type="Pfam" id="PF22936">
    <property type="entry name" value="Pol_BBD"/>
    <property type="match status" value="1"/>
</dbReference>
<feature type="region of interest" description="Disordered" evidence="18">
    <location>
        <begin position="505"/>
        <end position="573"/>
    </location>
</feature>
<dbReference type="GO" id="GO:0006310">
    <property type="term" value="P:DNA recombination"/>
    <property type="evidence" value="ECO:0007669"/>
    <property type="project" value="UniProtKB-KW"/>
</dbReference>
<reference evidence="20" key="1">
    <citation type="submission" date="2022-03" db="EMBL/GenBank/DDBJ databases">
        <authorList>
            <person name="Sayadi A."/>
        </authorList>
    </citation>
    <scope>NUCLEOTIDE SEQUENCE</scope>
</reference>
<keyword evidence="16" id="KW-0233">DNA recombination</keyword>
<dbReference type="InterPro" id="IPR012337">
    <property type="entry name" value="RNaseH-like_sf"/>
</dbReference>
<accession>A0A9P0QAV6</accession>
<dbReference type="InterPro" id="IPR001584">
    <property type="entry name" value="Integrase_cat-core"/>
</dbReference>
<dbReference type="GO" id="GO:0015074">
    <property type="term" value="P:DNA integration"/>
    <property type="evidence" value="ECO:0007669"/>
    <property type="project" value="UniProtKB-KW"/>
</dbReference>
<evidence type="ECO:0000256" key="17">
    <source>
        <dbReference type="ARBA" id="ARBA00023268"/>
    </source>
</evidence>
<keyword evidence="13" id="KW-0695">RNA-directed DNA polymerase</keyword>
<evidence type="ECO:0000256" key="6">
    <source>
        <dbReference type="ARBA" id="ARBA00022741"/>
    </source>
</evidence>
<comment type="function">
    <text evidence="1">The aspartyl protease (PR) mediates the proteolytic cleavages of the Gag and Gag-Pol polyproteins after assembly of the VLP.</text>
</comment>
<keyword evidence="8" id="KW-0255">Endonuclease</keyword>
<evidence type="ECO:0000256" key="14">
    <source>
        <dbReference type="ARBA" id="ARBA00022932"/>
    </source>
</evidence>
<dbReference type="InterPro" id="IPR057670">
    <property type="entry name" value="SH3_retrovirus"/>
</dbReference>
<evidence type="ECO:0000256" key="16">
    <source>
        <dbReference type="ARBA" id="ARBA00023172"/>
    </source>
</evidence>
<keyword evidence="14" id="KW-0239">DNA-directed DNA polymerase</keyword>
<dbReference type="GO" id="GO:0003887">
    <property type="term" value="F:DNA-directed DNA polymerase activity"/>
    <property type="evidence" value="ECO:0007669"/>
    <property type="project" value="UniProtKB-KW"/>
</dbReference>
<evidence type="ECO:0000256" key="8">
    <source>
        <dbReference type="ARBA" id="ARBA00022759"/>
    </source>
</evidence>
<keyword evidence="14" id="KW-0548">Nucleotidyltransferase</keyword>
<evidence type="ECO:0000259" key="19">
    <source>
        <dbReference type="PROSITE" id="PS50994"/>
    </source>
</evidence>
<evidence type="ECO:0000256" key="1">
    <source>
        <dbReference type="ARBA" id="ARBA00002180"/>
    </source>
</evidence>
<evidence type="ECO:0000256" key="7">
    <source>
        <dbReference type="ARBA" id="ARBA00022750"/>
    </source>
</evidence>
<dbReference type="InterPro" id="IPR039537">
    <property type="entry name" value="Retrotran_Ty1/copia-like"/>
</dbReference>
<organism evidence="20 21">
    <name type="scientific">Acanthoscelides obtectus</name>
    <name type="common">Bean weevil</name>
    <name type="synonym">Bruchus obtectus</name>
    <dbReference type="NCBI Taxonomy" id="200917"/>
    <lineage>
        <taxon>Eukaryota</taxon>
        <taxon>Metazoa</taxon>
        <taxon>Ecdysozoa</taxon>
        <taxon>Arthropoda</taxon>
        <taxon>Hexapoda</taxon>
        <taxon>Insecta</taxon>
        <taxon>Pterygota</taxon>
        <taxon>Neoptera</taxon>
        <taxon>Endopterygota</taxon>
        <taxon>Coleoptera</taxon>
        <taxon>Polyphaga</taxon>
        <taxon>Cucujiformia</taxon>
        <taxon>Chrysomeloidea</taxon>
        <taxon>Chrysomelidae</taxon>
        <taxon>Bruchinae</taxon>
        <taxon>Bruchini</taxon>
        <taxon>Acanthoscelides</taxon>
    </lineage>
</organism>
<comment type="caution">
    <text evidence="20">The sequence shown here is derived from an EMBL/GenBank/DDBJ whole genome shotgun (WGS) entry which is preliminary data.</text>
</comment>
<evidence type="ECO:0000256" key="2">
    <source>
        <dbReference type="ARBA" id="ARBA00022612"/>
    </source>
</evidence>
<dbReference type="GO" id="GO:0042575">
    <property type="term" value="C:DNA polymerase complex"/>
    <property type="evidence" value="ECO:0007669"/>
    <property type="project" value="UniProtKB-ARBA"/>
</dbReference>
<evidence type="ECO:0000256" key="12">
    <source>
        <dbReference type="ARBA" id="ARBA00022908"/>
    </source>
</evidence>
<dbReference type="GO" id="GO:0003964">
    <property type="term" value="F:RNA-directed DNA polymerase activity"/>
    <property type="evidence" value="ECO:0007669"/>
    <property type="project" value="UniProtKB-KW"/>
</dbReference>
<dbReference type="InterPro" id="IPR054722">
    <property type="entry name" value="PolX-like_BBD"/>
</dbReference>
<dbReference type="PROSITE" id="PS50994">
    <property type="entry name" value="INTEGRASE"/>
    <property type="match status" value="1"/>
</dbReference>
<proteinExistence type="predicted"/>
<keyword evidence="6" id="KW-0547">Nucleotide-binding</keyword>
<evidence type="ECO:0000256" key="10">
    <source>
        <dbReference type="ARBA" id="ARBA00022840"/>
    </source>
</evidence>
<keyword evidence="17" id="KW-0511">Multifunctional enzyme</keyword>
<dbReference type="InterPro" id="IPR043502">
    <property type="entry name" value="DNA/RNA_pol_sf"/>
</dbReference>
<dbReference type="AlphaFoldDB" id="A0A9P0QAV6"/>
<evidence type="ECO:0000313" key="20">
    <source>
        <dbReference type="EMBL" id="CAH2016210.1"/>
    </source>
</evidence>
<dbReference type="Pfam" id="PF13976">
    <property type="entry name" value="gag_pre-integrs"/>
    <property type="match status" value="1"/>
</dbReference>
<dbReference type="GO" id="GO:0006508">
    <property type="term" value="P:proteolysis"/>
    <property type="evidence" value="ECO:0007669"/>
    <property type="project" value="UniProtKB-KW"/>
</dbReference>
<dbReference type="Gene3D" id="3.30.420.10">
    <property type="entry name" value="Ribonuclease H-like superfamily/Ribonuclease H"/>
    <property type="match status" value="1"/>
</dbReference>
<keyword evidence="7" id="KW-0064">Aspartyl protease</keyword>
<keyword evidence="9" id="KW-0378">Hydrolase</keyword>
<dbReference type="GO" id="GO:0004519">
    <property type="term" value="F:endonuclease activity"/>
    <property type="evidence" value="ECO:0007669"/>
    <property type="project" value="UniProtKB-KW"/>
</dbReference>
<keyword evidence="15" id="KW-0917">Virion maturation</keyword>
<dbReference type="SUPFAM" id="SSF56672">
    <property type="entry name" value="DNA/RNA polymerases"/>
    <property type="match status" value="1"/>
</dbReference>
<evidence type="ECO:0000256" key="5">
    <source>
        <dbReference type="ARBA" id="ARBA00022723"/>
    </source>
</evidence>
<protein>
    <recommendedName>
        <fullName evidence="19">Integrase catalytic domain-containing protein</fullName>
    </recommendedName>
</protein>
<dbReference type="InterPro" id="IPR036397">
    <property type="entry name" value="RNaseH_sf"/>
</dbReference>
<dbReference type="Pfam" id="PF25597">
    <property type="entry name" value="SH3_retrovirus"/>
    <property type="match status" value="1"/>
</dbReference>
<dbReference type="InterPro" id="IPR025724">
    <property type="entry name" value="GAG-pre-integrase_dom"/>
</dbReference>
<sequence>MMESDSDQICRKVGHKAAECPDKGKTVANSYKSEANCSEHVGLVTAECYHVEQNHKRLKWCLDSGATSHLCKDISCFSDLERRHDHLNLANSEFTDITGSGTATFVADVFGDTKNISLHKAFHVPDLRVNLLSVAKITDKGFEVLFKKENALIYDSNGDIKVVADRSGDLYYAREGEAQNKSAFISTMNSKNVKLWHRRLGHLNFQDLNSSLKKGRLGGVNIENMPNNGELNCEICIRGKMTRSPFPKKSDRESEMLEIVHTDVCGPMRVESHSKYKYFVEFIDDYSRYCTVFFMKHKNEVVRKTQEYITLVENQKNKKIKCIQSDNGTEYTCKEMEDLLKKHGISRRLTCPYTPEQNGIAERKNRTLLDTARCLIMQSGLPPIFWAEAINTANYLRNRCPSKSLNGLTPYEKWTGKTPDVSNLRDFGCKVFCLNQDQAKGKLDARCKEGIFIGYSEQTKGYKVWLPKENKFVVTRDVKFLGNAVVISQEWTDFILEESSKENESEMHTIEVQLSPVVENENPKHESPTTEQEEPEVDHDSEPPRRARGRPRIRRTGSRGRPRKIYRYRTPPRGSALSSEEVLLSEVPMHQAVRGEDADEWHKAMADEVASILKNGTWELIDRPCNQHIVGSRIVLRNKYKPDGTIERRKARLVARGFSQKPGTHFNETFAPVARLSSIRLVSALAAHLNMDMQQLDVTCAYLNGSLDETIYMETPEYLDESLKIICDNSKYNEATRKKARDTLNTLGKGDKVCLLRKSLYGLKQAGRSWYQKLSQTLSECGANPTKSDPCVFTSKTGKDIMIIVTYVDDLIIASRDKKAISSLKAKLSERFEMKDLGSVNHCLGMEFSLKKNKISLSQRAYILEILDRFNMADTNTVSTPLDPGTKLRKPTESPSSEELKLPYRELIGALTYLSLGTRPDISFAVSYLGQFNNCFTKEHWTAAKRVLRYLKGTIDHSIVYQREDMNLRGFVDADWANCPDDRHSYTGFSFILSGGPVSWKSKKQATVALSTTEAEYMGTTEAAKEAIYLGKFMTKLGFERLANVTLYSDNMSAIKLAENPRYHSRSKHIDIRYHFVREALEQKKFKLKHTPSSEMAADVLTKGLSRTKHRKCMELLGLQTTDQNLCVCYVSRGSVGTRTSVTPPRRYWRDDQTGCLT</sequence>
<keyword evidence="5" id="KW-0479">Metal-binding</keyword>
<feature type="domain" description="Integrase catalytic" evidence="19">
    <location>
        <begin position="243"/>
        <end position="418"/>
    </location>
</feature>
<dbReference type="GO" id="GO:0003676">
    <property type="term" value="F:nucleic acid binding"/>
    <property type="evidence" value="ECO:0007669"/>
    <property type="project" value="InterPro"/>
</dbReference>
<keyword evidence="21" id="KW-1185">Reference proteome</keyword>
<evidence type="ECO:0000256" key="13">
    <source>
        <dbReference type="ARBA" id="ARBA00022918"/>
    </source>
</evidence>
<evidence type="ECO:0000256" key="3">
    <source>
        <dbReference type="ARBA" id="ARBA00022670"/>
    </source>
</evidence>
<dbReference type="CDD" id="cd09272">
    <property type="entry name" value="RNase_HI_RT_Ty1"/>
    <property type="match status" value="1"/>
</dbReference>
<dbReference type="GO" id="GO:0046872">
    <property type="term" value="F:metal ion binding"/>
    <property type="evidence" value="ECO:0007669"/>
    <property type="project" value="UniProtKB-KW"/>
</dbReference>
<evidence type="ECO:0000313" key="21">
    <source>
        <dbReference type="Proteomes" id="UP001152888"/>
    </source>
</evidence>
<dbReference type="GO" id="GO:0005524">
    <property type="term" value="F:ATP binding"/>
    <property type="evidence" value="ECO:0007669"/>
    <property type="project" value="UniProtKB-KW"/>
</dbReference>
<dbReference type="SUPFAM" id="SSF53098">
    <property type="entry name" value="Ribonuclease H-like"/>
    <property type="match status" value="1"/>
</dbReference>
<keyword evidence="12" id="KW-0229">DNA integration</keyword>
<keyword evidence="4" id="KW-0540">Nuclease</keyword>
<keyword evidence="14" id="KW-0808">Transferase</keyword>
<evidence type="ECO:0000256" key="15">
    <source>
        <dbReference type="ARBA" id="ARBA00023113"/>
    </source>
</evidence>
<feature type="compositionally biased region" description="Basic residues" evidence="18">
    <location>
        <begin position="546"/>
        <end position="567"/>
    </location>
</feature>
<keyword evidence="11" id="KW-0460">Magnesium</keyword>
<dbReference type="OrthoDB" id="6819079at2759"/>
<evidence type="ECO:0000256" key="18">
    <source>
        <dbReference type="SAM" id="MobiDB-lite"/>
    </source>
</evidence>
<dbReference type="Pfam" id="PF00665">
    <property type="entry name" value="rve"/>
    <property type="match status" value="1"/>
</dbReference>
<dbReference type="Proteomes" id="UP001152888">
    <property type="component" value="Unassembled WGS sequence"/>
</dbReference>
<dbReference type="Pfam" id="PF07727">
    <property type="entry name" value="RVT_2"/>
    <property type="match status" value="2"/>
</dbReference>
<dbReference type="PANTHER" id="PTHR42648">
    <property type="entry name" value="TRANSPOSASE, PUTATIVE-RELATED"/>
    <property type="match status" value="1"/>
</dbReference>
<dbReference type="InterPro" id="IPR013103">
    <property type="entry name" value="RVT_2"/>
</dbReference>
<dbReference type="PANTHER" id="PTHR42648:SF11">
    <property type="entry name" value="TRANSPOSON TY4-P GAG-POL POLYPROTEIN"/>
    <property type="match status" value="1"/>
</dbReference>
<dbReference type="GO" id="GO:0004190">
    <property type="term" value="F:aspartic-type endopeptidase activity"/>
    <property type="evidence" value="ECO:0007669"/>
    <property type="project" value="UniProtKB-KW"/>
</dbReference>
<evidence type="ECO:0000256" key="4">
    <source>
        <dbReference type="ARBA" id="ARBA00022722"/>
    </source>
</evidence>
<keyword evidence="10" id="KW-0067">ATP-binding</keyword>
<keyword evidence="2" id="KW-1188">Viral release from host cell</keyword>
<evidence type="ECO:0000256" key="9">
    <source>
        <dbReference type="ARBA" id="ARBA00022801"/>
    </source>
</evidence>